<dbReference type="OrthoDB" id="118550at2759"/>
<gene>
    <name evidence="5" type="primary">Cni-knl-2</name>
    <name evidence="5" type="synonym">Cnig_chr_I.g2453</name>
    <name evidence="5" type="ORF">B9Z55_002453</name>
</gene>
<keyword evidence="6" id="KW-1185">Reference proteome</keyword>
<feature type="compositionally biased region" description="Basic and acidic residues" evidence="2">
    <location>
        <begin position="504"/>
        <end position="522"/>
    </location>
</feature>
<feature type="compositionally biased region" description="Basic residues" evidence="2">
    <location>
        <begin position="676"/>
        <end position="688"/>
    </location>
</feature>
<feature type="compositionally biased region" description="Basic residues" evidence="2">
    <location>
        <begin position="456"/>
        <end position="473"/>
    </location>
</feature>
<feature type="compositionally biased region" description="Basic residues" evidence="2">
    <location>
        <begin position="699"/>
        <end position="711"/>
    </location>
</feature>
<feature type="compositionally biased region" description="Basic and acidic residues" evidence="2">
    <location>
        <begin position="907"/>
        <end position="916"/>
    </location>
</feature>
<evidence type="ECO:0000313" key="5">
    <source>
        <dbReference type="EMBL" id="PIC52283.1"/>
    </source>
</evidence>
<feature type="compositionally biased region" description="Acidic residues" evidence="2">
    <location>
        <begin position="849"/>
        <end position="859"/>
    </location>
</feature>
<dbReference type="Pfam" id="PF09133">
    <property type="entry name" value="SANTA"/>
    <property type="match status" value="1"/>
</dbReference>
<feature type="compositionally biased region" description="Acidic residues" evidence="2">
    <location>
        <begin position="647"/>
        <end position="657"/>
    </location>
</feature>
<dbReference type="AlphaFoldDB" id="A0A2G5VKI3"/>
<feature type="region of interest" description="Disordered" evidence="2">
    <location>
        <begin position="445"/>
        <end position="743"/>
    </location>
</feature>
<reference evidence="6" key="1">
    <citation type="submission" date="2017-10" db="EMBL/GenBank/DDBJ databases">
        <title>Rapid genome shrinkage in a self-fertile nematode reveals novel sperm competition proteins.</title>
        <authorList>
            <person name="Yin D."/>
            <person name="Schwarz E.M."/>
            <person name="Thomas C.G."/>
            <person name="Felde R.L."/>
            <person name="Korf I.F."/>
            <person name="Cutter A.D."/>
            <person name="Schartner C.M."/>
            <person name="Ralston E.J."/>
            <person name="Meyer B.J."/>
            <person name="Haag E.S."/>
        </authorList>
    </citation>
    <scope>NUCLEOTIDE SEQUENCE [LARGE SCALE GENOMIC DNA]</scope>
    <source>
        <strain evidence="6">JU1422</strain>
    </source>
</reference>
<dbReference type="InterPro" id="IPR039110">
    <property type="entry name" value="KNL2-like"/>
</dbReference>
<evidence type="ECO:0000313" key="6">
    <source>
        <dbReference type="Proteomes" id="UP000230233"/>
    </source>
</evidence>
<feature type="compositionally biased region" description="Basic and acidic residues" evidence="2">
    <location>
        <begin position="347"/>
        <end position="357"/>
    </location>
</feature>
<dbReference type="Gene3D" id="1.10.10.1900">
    <property type="entry name" value="Knl-2 Myb-like DNA-binding domain-like"/>
    <property type="match status" value="1"/>
</dbReference>
<dbReference type="Proteomes" id="UP000230233">
    <property type="component" value="Chromosome I"/>
</dbReference>
<dbReference type="PANTHER" id="PTHR16124:SF3">
    <property type="entry name" value="MIS18-BINDING PROTEIN 1"/>
    <property type="match status" value="1"/>
</dbReference>
<feature type="compositionally biased region" description="Polar residues" evidence="2">
    <location>
        <begin position="896"/>
        <end position="906"/>
    </location>
</feature>
<feature type="compositionally biased region" description="Basic and acidic residues" evidence="2">
    <location>
        <begin position="796"/>
        <end position="806"/>
    </location>
</feature>
<protein>
    <submittedName>
        <fullName evidence="5">Uncharacterized protein</fullName>
    </submittedName>
</protein>
<sequence>MNDLFFVNYGSKFMNDYAQKKKASSHIEDYSLPEKKLRKVQEIVDKSPKCLFAKRAPPHTHFAANFSNLNSEGIKTVFLDIHLDFTISTPYFCYKASFCKKKMGDRNVVPARVQNVLDMDIVRLNLWSIQFVDSGVILEGFVRSEDGNMMQKVRSGMICKRMTATMLFDFSGCFFELSGQIDREYQQKMGMPSRVIDEFTSGFPENWVSLIKSFLPVNPISAVKHIQPAPREPLRPISEPIVTLPDETTLESEKDQKRREKEERLEKKRLEEERLEKERREQKLRAQKEKERREAVAAAEAEKKRLEEEEDAANYTIRVPKSQSGEAITPIRFTRGNGQKGANVRPIFDKTPVREKTAGPLASSTPQAPPPQQRLSNVEKKPASPEPQPRNPQRDREIQYASDSDLFAVPKLPAPKTTKPSTTSEASSGGVLDFLDEMDTLFDTVVVEQTPTRDRRPPRRYSRSPSPRRRQHSSSRDMGKGYDNFESSRYSQRYNDNYNTSRMSRRDDTFRRNDERRDESRMSRKRVYNNSPDDFEYNNRYDDRSRRPDYYDSDSRYDSKRSRPRETSSSSGRSVRFEDDYRRNHRDPRDRSDSKDYRNYDESRRNPEDRREEKRKLNDILRREEELVTRLQNRKKPSASYRREPSSDEDDTADEWDRENQEILDNSMMFGDGLSQKKRRSAGRPSKPSKKERQVQPKPVRKPPQPKKKQKSPPDELNDSIASNRPRRACVTPSTPAPKRIVWPKRDLDRLKHTIGLKKPTGSDADWAEVTRLLAKEGVDAEVVKQVAITRLKWKEPAQDPETIQREEEEEKKRRRGVAARVKEGVKLHEELRQPGVKRGDNSQTGVEAMEDYEPDDVAADQSLLALQTPVGAKRKGGTRASIMPEPVEDSPLVRRNNSTFNSPRLDQTKAKEVETTLKYVQHLSMMNARPSSRANTSYYNKSSSRGGGSKNTSMSLEQGTRKALKIINRGRTIHEEDEDEDDDDDDEDQYEDGVVY</sequence>
<feature type="compositionally biased region" description="Basic and acidic residues" evidence="2">
    <location>
        <begin position="821"/>
        <end position="841"/>
    </location>
</feature>
<comment type="caution">
    <text evidence="5">The sequence shown here is derived from an EMBL/GenBank/DDBJ whole genome shotgun (WGS) entry which is preliminary data.</text>
</comment>
<feature type="domain" description="Kinetochore null protein 2-like" evidence="4">
    <location>
        <begin position="741"/>
        <end position="794"/>
    </location>
</feature>
<feature type="compositionally biased region" description="Acidic residues" evidence="2">
    <location>
        <begin position="976"/>
        <end position="997"/>
    </location>
</feature>
<organism evidence="5 6">
    <name type="scientific">Caenorhabditis nigoni</name>
    <dbReference type="NCBI Taxonomy" id="1611254"/>
    <lineage>
        <taxon>Eukaryota</taxon>
        <taxon>Metazoa</taxon>
        <taxon>Ecdysozoa</taxon>
        <taxon>Nematoda</taxon>
        <taxon>Chromadorea</taxon>
        <taxon>Rhabditida</taxon>
        <taxon>Rhabditina</taxon>
        <taxon>Rhabditomorpha</taxon>
        <taxon>Rhabditoidea</taxon>
        <taxon>Rhabditidae</taxon>
        <taxon>Peloderinae</taxon>
        <taxon>Caenorhabditis</taxon>
    </lineage>
</organism>
<feature type="compositionally biased region" description="Low complexity" evidence="2">
    <location>
        <begin position="408"/>
        <end position="428"/>
    </location>
</feature>
<accession>A0A2G5VKI3</accession>
<dbReference type="InterPro" id="IPR015216">
    <property type="entry name" value="SANTA"/>
</dbReference>
<feature type="compositionally biased region" description="Basic and acidic residues" evidence="2">
    <location>
        <begin position="575"/>
        <end position="628"/>
    </location>
</feature>
<dbReference type="FunFam" id="1.10.10.1900:FF:000001">
    <property type="match status" value="1"/>
</dbReference>
<feature type="coiled-coil region" evidence="1">
    <location>
        <begin position="250"/>
        <end position="318"/>
    </location>
</feature>
<dbReference type="PANTHER" id="PTHR16124">
    <property type="entry name" value="MIS18-BINDING PROTEIN 1"/>
    <property type="match status" value="1"/>
</dbReference>
<keyword evidence="1" id="KW-0175">Coiled coil</keyword>
<proteinExistence type="predicted"/>
<feature type="region of interest" description="Disordered" evidence="2">
    <location>
        <begin position="326"/>
        <end position="431"/>
    </location>
</feature>
<name>A0A2G5VKI3_9PELO</name>
<dbReference type="InterPro" id="IPR044895">
    <property type="entry name" value="Knl-2_Myb-like_DNA-bd_sf"/>
</dbReference>
<evidence type="ECO:0000256" key="2">
    <source>
        <dbReference type="SAM" id="MobiDB-lite"/>
    </source>
</evidence>
<dbReference type="EMBL" id="PDUG01000001">
    <property type="protein sequence ID" value="PIC52283.1"/>
    <property type="molecule type" value="Genomic_DNA"/>
</dbReference>
<feature type="region of interest" description="Disordered" evidence="2">
    <location>
        <begin position="796"/>
        <end position="997"/>
    </location>
</feature>
<dbReference type="STRING" id="1611254.A0A2G5VKI3"/>
<dbReference type="GO" id="GO:0000775">
    <property type="term" value="C:chromosome, centromeric region"/>
    <property type="evidence" value="ECO:0007669"/>
    <property type="project" value="TreeGrafter"/>
</dbReference>
<feature type="compositionally biased region" description="Polar residues" evidence="2">
    <location>
        <begin position="485"/>
        <end position="502"/>
    </location>
</feature>
<dbReference type="Pfam" id="PF21506">
    <property type="entry name" value="Knl-2-like_dom"/>
    <property type="match status" value="1"/>
</dbReference>
<evidence type="ECO:0000259" key="4">
    <source>
        <dbReference type="Pfam" id="PF21506"/>
    </source>
</evidence>
<dbReference type="InterPro" id="IPR048553">
    <property type="entry name" value="Knl-2-like_dom"/>
</dbReference>
<evidence type="ECO:0000256" key="1">
    <source>
        <dbReference type="SAM" id="Coils"/>
    </source>
</evidence>
<feature type="domain" description="SANTA" evidence="3">
    <location>
        <begin position="122"/>
        <end position="208"/>
    </location>
</feature>
<evidence type="ECO:0000259" key="3">
    <source>
        <dbReference type="Pfam" id="PF09133"/>
    </source>
</evidence>
<feature type="compositionally biased region" description="Basic and acidic residues" evidence="2">
    <location>
        <begin position="537"/>
        <end position="566"/>
    </location>
</feature>